<reference evidence="2" key="1">
    <citation type="journal article" date="2018" name="PLoS Negl. Trop. Dis.">
        <title>Sialome diversity of ticks revealed by RNAseq of single tick salivary glands.</title>
        <authorList>
            <person name="Perner J."/>
            <person name="Kropackova S."/>
            <person name="Kopacek P."/>
            <person name="Ribeiro J.M."/>
        </authorList>
    </citation>
    <scope>NUCLEOTIDE SEQUENCE</scope>
    <source>
        <strain evidence="2">Siblings of single egg batch collected in Ceske Budejovice</strain>
        <tissue evidence="2">Salivary glands</tissue>
    </source>
</reference>
<dbReference type="Pfam" id="PF00078">
    <property type="entry name" value="RVT_1"/>
    <property type="match status" value="1"/>
</dbReference>
<dbReference type="GO" id="GO:0071897">
    <property type="term" value="P:DNA biosynthetic process"/>
    <property type="evidence" value="ECO:0007669"/>
    <property type="project" value="UniProtKB-ARBA"/>
</dbReference>
<evidence type="ECO:0000259" key="1">
    <source>
        <dbReference type="PROSITE" id="PS50878"/>
    </source>
</evidence>
<dbReference type="Pfam" id="PF13966">
    <property type="entry name" value="zf-RVT"/>
    <property type="match status" value="1"/>
</dbReference>
<dbReference type="InterPro" id="IPR005135">
    <property type="entry name" value="Endo/exonuclease/phosphatase"/>
</dbReference>
<dbReference type="CDD" id="cd01650">
    <property type="entry name" value="RT_nLTR_like"/>
    <property type="match status" value="1"/>
</dbReference>
<protein>
    <submittedName>
        <fullName evidence="2">Putative tick transposon</fullName>
    </submittedName>
</protein>
<name>A0A147BN84_IXORI</name>
<dbReference type="Pfam" id="PF03372">
    <property type="entry name" value="Exo_endo_phos"/>
    <property type="match status" value="1"/>
</dbReference>
<dbReference type="PROSITE" id="PS50878">
    <property type="entry name" value="RT_POL"/>
    <property type="match status" value="1"/>
</dbReference>
<feature type="non-terminal residue" evidence="2">
    <location>
        <position position="1"/>
    </location>
</feature>
<dbReference type="PANTHER" id="PTHR31635">
    <property type="entry name" value="REVERSE TRANSCRIPTASE DOMAIN-CONTAINING PROTEIN-RELATED"/>
    <property type="match status" value="1"/>
</dbReference>
<dbReference type="InterPro" id="IPR043502">
    <property type="entry name" value="DNA/RNA_pol_sf"/>
</dbReference>
<feature type="domain" description="Reverse transcriptase" evidence="1">
    <location>
        <begin position="497"/>
        <end position="769"/>
    </location>
</feature>
<dbReference type="InterPro" id="IPR026960">
    <property type="entry name" value="RVT-Znf"/>
</dbReference>
<dbReference type="InterPro" id="IPR000477">
    <property type="entry name" value="RT_dom"/>
</dbReference>
<dbReference type="AlphaFoldDB" id="A0A147BN84"/>
<dbReference type="PANTHER" id="PTHR31635:SF196">
    <property type="entry name" value="REVERSE TRANSCRIPTASE DOMAIN-CONTAINING PROTEIN-RELATED"/>
    <property type="match status" value="1"/>
</dbReference>
<dbReference type="CDD" id="cd09076">
    <property type="entry name" value="L1-EN"/>
    <property type="match status" value="1"/>
</dbReference>
<sequence>LSLPLTDSLRIVTLNVRGFNSRKKQYHLKRLLEDKEVDFLAVQETKLSTVEQVEQAIPHFLYDYEVCVSHAVGLSAGCLLFIRKSFHLSDLAVTTDLCGRFIMCDFRVSDIMWRVICVYAPNEVNARVTFFDHLRPYLLCDRMVVLLGDFNCVCDGADRAPYKLRFDKSERLLQDIVDESNIFDVASFQLKEKHLPYTHFQNTSHARLDRIYCSVDLIDNLNGYAVDPVFFTDHCMVSITIGRKRRKKSINWKVWKLNNQLLKDENFVAAVTDLFEQIGRTTEHISVKWELFKQVLKQIAIERASVLKFQKSETEKTLIRNLRALVQLECQNPGQGLEDIIRIKAELDKFHQERYQGAVIRSRAVKYFLGEQPTKKVVGEEKRYAMAKEIQEIRQNNMIIRDSEAIAEVFSEHYKKIFGTKIASTDIEHLKQLVTLLPQLDKEHTKELEEPISLAEVENAVDALPTNKTPGPDGITAEFYKLRKNTLCPILQEIFQEAYRNKGLPPSFLHTHTILIPKTDDKNKLSQVTGYRPITLCNVDYKIFAKILTNRLQRVICDLVGDHQTCGIRGRSIQTNIHIARSVLECVTNSGSQVAMLQVDLAKAFDRVSHNVLFMILSHIGVGDVILHGVKMSYTNCCTRLIINNKVTESIPICSSVRQGCPLSPLLFTLYLEPLCQSIIRSRKIQGFTLSNTEIKVLAYADDVAYFCNDKKSVTNAMDLTRSFCEATGASVNLEKCRGFWHGAWATTPKQYEGIDWSCTPCNYLGVPLKHYRNSTSYWSGVATELKRRANNWSQKNLSVFALSTICNIFLAAKVWYVLQVLHCTRTSIQKLHRVFAVLVWKSTWEPMRRDNLFRRVSDGGLGLPHLFIRQLVSRFLFLRDQEHPFLREVIQNRLACSLPDFIVSSVGDQTCVLVGYLREVVDAFQFLAVRFSKEYLMSVSRKRLTRDLVNILFPMPIYRSMFSDVSQHDILRRVKKMSIPPAAKTFFFKLHCSVLPTKVWLQEKGIFVPWSTNCILCKTPETIEHIFIHCWDAIFFWDVLQRTLKKDIDITPYSIRFLPVSSKDNFPYDIVMLLALYSMWKSRLDIRNEILHPKTVRLHFIELVIRVRSVYDIQTVVPDWLPLFNSLQDIKEF</sequence>
<dbReference type="Gene3D" id="3.60.10.10">
    <property type="entry name" value="Endonuclease/exonuclease/phosphatase"/>
    <property type="match status" value="1"/>
</dbReference>
<accession>A0A147BN84</accession>
<dbReference type="EMBL" id="GEGO01003160">
    <property type="protein sequence ID" value="JAR92244.1"/>
    <property type="molecule type" value="Transcribed_RNA"/>
</dbReference>
<proteinExistence type="predicted"/>
<dbReference type="InterPro" id="IPR036691">
    <property type="entry name" value="Endo/exonu/phosph_ase_sf"/>
</dbReference>
<evidence type="ECO:0000313" key="2">
    <source>
        <dbReference type="EMBL" id="JAR92244.1"/>
    </source>
</evidence>
<organism evidence="2">
    <name type="scientific">Ixodes ricinus</name>
    <name type="common">Common tick</name>
    <name type="synonym">Acarus ricinus</name>
    <dbReference type="NCBI Taxonomy" id="34613"/>
    <lineage>
        <taxon>Eukaryota</taxon>
        <taxon>Metazoa</taxon>
        <taxon>Ecdysozoa</taxon>
        <taxon>Arthropoda</taxon>
        <taxon>Chelicerata</taxon>
        <taxon>Arachnida</taxon>
        <taxon>Acari</taxon>
        <taxon>Parasitiformes</taxon>
        <taxon>Ixodida</taxon>
        <taxon>Ixodoidea</taxon>
        <taxon>Ixodidae</taxon>
        <taxon>Ixodinae</taxon>
        <taxon>Ixodes</taxon>
    </lineage>
</organism>
<dbReference type="SUPFAM" id="SSF56219">
    <property type="entry name" value="DNase I-like"/>
    <property type="match status" value="1"/>
</dbReference>
<dbReference type="SUPFAM" id="SSF56672">
    <property type="entry name" value="DNA/RNA polymerases"/>
    <property type="match status" value="1"/>
</dbReference>
<dbReference type="GO" id="GO:0003824">
    <property type="term" value="F:catalytic activity"/>
    <property type="evidence" value="ECO:0007669"/>
    <property type="project" value="InterPro"/>
</dbReference>